<dbReference type="GO" id="GO:0005987">
    <property type="term" value="P:sucrose catabolic process"/>
    <property type="evidence" value="ECO:0007669"/>
    <property type="project" value="TreeGrafter"/>
</dbReference>
<organism evidence="5 6">
    <name type="scientific">Roseburia inulinivorans</name>
    <dbReference type="NCBI Taxonomy" id="360807"/>
    <lineage>
        <taxon>Bacteria</taxon>
        <taxon>Bacillati</taxon>
        <taxon>Bacillota</taxon>
        <taxon>Clostridia</taxon>
        <taxon>Lachnospirales</taxon>
        <taxon>Lachnospiraceae</taxon>
        <taxon>Roseburia</taxon>
    </lineage>
</organism>
<feature type="domain" description="Glycosyl hydrolase family 32 N-terminal" evidence="4">
    <location>
        <begin position="1"/>
        <end position="84"/>
    </location>
</feature>
<sequence length="114" mass="12955">MSWEHAVSRDLLHWEQKDDVLFPDETGKMLSGSGIVNDRKMLGLPEDAVIFFYTADGNNNKWSAGKQFTQRIAYSTDLLKWEQTDGVRHAAYINKMAYAAQTYSNTGNLCMTVQ</sequence>
<evidence type="ECO:0000313" key="5">
    <source>
        <dbReference type="EMBL" id="CRL38284.1"/>
    </source>
</evidence>
<dbReference type="AlphaFoldDB" id="A0A0M6WM88"/>
<dbReference type="InterPro" id="IPR013148">
    <property type="entry name" value="Glyco_hydro_32_N"/>
</dbReference>
<dbReference type="GO" id="GO:0004575">
    <property type="term" value="F:sucrose alpha-glucosidase activity"/>
    <property type="evidence" value="ECO:0007669"/>
    <property type="project" value="TreeGrafter"/>
</dbReference>
<dbReference type="RefSeq" id="WP_055039701.1">
    <property type="nucleotide sequence ID" value="NZ_CVRS01000071.1"/>
</dbReference>
<keyword evidence="2" id="KW-0378">Hydrolase</keyword>
<dbReference type="Proteomes" id="UP000049828">
    <property type="component" value="Unassembled WGS sequence"/>
</dbReference>
<name>A0A0M6WM88_9FIRM</name>
<reference evidence="6" key="1">
    <citation type="submission" date="2015-05" db="EMBL/GenBank/DDBJ databases">
        <authorList>
            <consortium name="Pathogen Informatics"/>
        </authorList>
    </citation>
    <scope>NUCLEOTIDE SEQUENCE [LARGE SCALE GENOMIC DNA]</scope>
    <source>
        <strain evidence="6">L1-83</strain>
    </source>
</reference>
<evidence type="ECO:0000256" key="2">
    <source>
        <dbReference type="ARBA" id="ARBA00022801"/>
    </source>
</evidence>
<evidence type="ECO:0000259" key="4">
    <source>
        <dbReference type="Pfam" id="PF00251"/>
    </source>
</evidence>
<dbReference type="PANTHER" id="PTHR42800">
    <property type="entry name" value="EXOINULINASE INUD (AFU_ORTHOLOGUE AFUA_5G00480)"/>
    <property type="match status" value="1"/>
</dbReference>
<keyword evidence="3" id="KW-0326">Glycosidase</keyword>
<dbReference type="Gene3D" id="2.115.10.20">
    <property type="entry name" value="Glycosyl hydrolase domain, family 43"/>
    <property type="match status" value="1"/>
</dbReference>
<dbReference type="PANTHER" id="PTHR42800:SF1">
    <property type="entry name" value="EXOINULINASE INUD (AFU_ORTHOLOGUE AFUA_5G00480)"/>
    <property type="match status" value="1"/>
</dbReference>
<protein>
    <recommendedName>
        <fullName evidence="4">Glycosyl hydrolase family 32 N-terminal domain-containing protein</fullName>
    </recommendedName>
</protein>
<evidence type="ECO:0000313" key="6">
    <source>
        <dbReference type="Proteomes" id="UP000049828"/>
    </source>
</evidence>
<dbReference type="SUPFAM" id="SSF75005">
    <property type="entry name" value="Arabinanase/levansucrase/invertase"/>
    <property type="match status" value="1"/>
</dbReference>
<dbReference type="Pfam" id="PF00251">
    <property type="entry name" value="Glyco_hydro_32N"/>
    <property type="match status" value="1"/>
</dbReference>
<proteinExistence type="inferred from homology"/>
<dbReference type="EMBL" id="CVRS01000071">
    <property type="protein sequence ID" value="CRL38284.1"/>
    <property type="molecule type" value="Genomic_DNA"/>
</dbReference>
<evidence type="ECO:0000256" key="3">
    <source>
        <dbReference type="ARBA" id="ARBA00023295"/>
    </source>
</evidence>
<evidence type="ECO:0000256" key="1">
    <source>
        <dbReference type="ARBA" id="ARBA00009902"/>
    </source>
</evidence>
<gene>
    <name evidence="5" type="ORF">RIL183_22051</name>
</gene>
<keyword evidence="6" id="KW-1185">Reference proteome</keyword>
<accession>A0A0M6WM88</accession>
<dbReference type="InterPro" id="IPR023296">
    <property type="entry name" value="Glyco_hydro_beta-prop_sf"/>
</dbReference>
<dbReference type="GO" id="GO:0005737">
    <property type="term" value="C:cytoplasm"/>
    <property type="evidence" value="ECO:0007669"/>
    <property type="project" value="TreeGrafter"/>
</dbReference>
<comment type="similarity">
    <text evidence="1">Belongs to the glycosyl hydrolase 32 family.</text>
</comment>